<protein>
    <recommendedName>
        <fullName evidence="2">RNA polymerase sigma-70 region 2 domain-containing protein</fullName>
    </recommendedName>
</protein>
<name>A0ABT0XWK3_9ACTN</name>
<feature type="domain" description="RNA polymerase sigma-70 region 2" evidence="2">
    <location>
        <begin position="61"/>
        <end position="109"/>
    </location>
</feature>
<comment type="caution">
    <text evidence="3">The sequence shown here is derived from an EMBL/GenBank/DDBJ whole genome shotgun (WGS) entry which is preliminary data.</text>
</comment>
<evidence type="ECO:0000313" key="4">
    <source>
        <dbReference type="Proteomes" id="UP001523216"/>
    </source>
</evidence>
<feature type="region of interest" description="Disordered" evidence="1">
    <location>
        <begin position="1"/>
        <end position="28"/>
    </location>
</feature>
<accession>A0ABT0XWK3</accession>
<dbReference type="EMBL" id="JAMQOL010000014">
    <property type="protein sequence ID" value="MCM4078172.1"/>
    <property type="molecule type" value="Genomic_DNA"/>
</dbReference>
<dbReference type="RefSeq" id="WP_251798020.1">
    <property type="nucleotide sequence ID" value="NZ_JAMQOL010000014.1"/>
</dbReference>
<keyword evidence="4" id="KW-1185">Reference proteome</keyword>
<reference evidence="3 4" key="1">
    <citation type="submission" date="2022-06" db="EMBL/GenBank/DDBJ databases">
        <title>Actinoplanes abujensis sp. nov., isolated from Nigerian arid soil.</title>
        <authorList>
            <person name="Ding P."/>
        </authorList>
    </citation>
    <scope>NUCLEOTIDE SEQUENCE [LARGE SCALE GENOMIC DNA]</scope>
    <source>
        <strain evidence="4">TRM88002</strain>
    </source>
</reference>
<organism evidence="3 4">
    <name type="scientific">Paractinoplanes hotanensis</name>
    <dbReference type="NCBI Taxonomy" id="2906497"/>
    <lineage>
        <taxon>Bacteria</taxon>
        <taxon>Bacillati</taxon>
        <taxon>Actinomycetota</taxon>
        <taxon>Actinomycetes</taxon>
        <taxon>Micromonosporales</taxon>
        <taxon>Micromonosporaceae</taxon>
        <taxon>Paractinoplanes</taxon>
    </lineage>
</organism>
<dbReference type="InterPro" id="IPR013325">
    <property type="entry name" value="RNA_pol_sigma_r2"/>
</dbReference>
<dbReference type="Pfam" id="PF04542">
    <property type="entry name" value="Sigma70_r2"/>
    <property type="match status" value="1"/>
</dbReference>
<evidence type="ECO:0000313" key="3">
    <source>
        <dbReference type="EMBL" id="MCM4078172.1"/>
    </source>
</evidence>
<dbReference type="SUPFAM" id="SSF88946">
    <property type="entry name" value="Sigma2 domain of RNA polymerase sigma factors"/>
    <property type="match status" value="1"/>
</dbReference>
<sequence>MQIAEKRAGVPPVEPGQRGGVTGRDRPQQRVVTARIHPLTPYSRWVAAAGAEGSDESVRNPRVAADDLVQETLAKAYSNWRKVQRADSPSAYVRRILINESRRGWCRNRKHTVESSPPRPLNSEHERVSVLGEWEPAAEANRAGRNAVLHFGFRVVLPSDPEGRHAICPIEVACEENRDPFARRSSSPCWCRWSR</sequence>
<evidence type="ECO:0000259" key="2">
    <source>
        <dbReference type="Pfam" id="PF04542"/>
    </source>
</evidence>
<dbReference type="InterPro" id="IPR007627">
    <property type="entry name" value="RNA_pol_sigma70_r2"/>
</dbReference>
<dbReference type="Gene3D" id="1.10.1740.10">
    <property type="match status" value="1"/>
</dbReference>
<proteinExistence type="predicted"/>
<evidence type="ECO:0000256" key="1">
    <source>
        <dbReference type="SAM" id="MobiDB-lite"/>
    </source>
</evidence>
<dbReference type="Proteomes" id="UP001523216">
    <property type="component" value="Unassembled WGS sequence"/>
</dbReference>
<gene>
    <name evidence="3" type="ORF">LXN57_11395</name>
</gene>